<name>A0ABX3P6U0_9BACT</name>
<dbReference type="SUPFAM" id="SSF48317">
    <property type="entry name" value="Acid phosphatase/Vanadium-dependent haloperoxidase"/>
    <property type="match status" value="2"/>
</dbReference>
<keyword evidence="4" id="KW-1185">Reference proteome</keyword>
<dbReference type="InterPro" id="IPR016119">
    <property type="entry name" value="Br/Cl_peroxidase_C"/>
</dbReference>
<dbReference type="PANTHER" id="PTHR34599:SF1">
    <property type="entry name" value="PHOSPHATIDIC ACID PHOSPHATASE TYPE 2_HALOPEROXIDASE DOMAIN-CONTAINING PROTEIN"/>
    <property type="match status" value="1"/>
</dbReference>
<dbReference type="EMBL" id="LWBO01000001">
    <property type="protein sequence ID" value="OQP55240.1"/>
    <property type="molecule type" value="Genomic_DNA"/>
</dbReference>
<reference evidence="3 4" key="1">
    <citation type="submission" date="2016-04" db="EMBL/GenBank/DDBJ databases">
        <authorList>
            <person name="Chen L."/>
            <person name="Zhuang W."/>
            <person name="Wang G."/>
        </authorList>
    </citation>
    <scope>NUCLEOTIDE SEQUENCE [LARGE SCALE GENOMIC DNA]</scope>
    <source>
        <strain evidence="4">GR20</strain>
    </source>
</reference>
<dbReference type="Gene3D" id="1.10.606.10">
    <property type="entry name" value="Vanadium-containing Chloroperoxidase, domain 2"/>
    <property type="match status" value="2"/>
</dbReference>
<organism evidence="3 4">
    <name type="scientific">Niastella koreensis</name>
    <dbReference type="NCBI Taxonomy" id="354356"/>
    <lineage>
        <taxon>Bacteria</taxon>
        <taxon>Pseudomonadati</taxon>
        <taxon>Bacteroidota</taxon>
        <taxon>Chitinophagia</taxon>
        <taxon>Chitinophagales</taxon>
        <taxon>Chitinophagaceae</taxon>
        <taxon>Niastella</taxon>
    </lineage>
</organism>
<protein>
    <submittedName>
        <fullName evidence="3">PA-phosphatase</fullName>
    </submittedName>
</protein>
<evidence type="ECO:0000313" key="3">
    <source>
        <dbReference type="EMBL" id="OQP55240.1"/>
    </source>
</evidence>
<dbReference type="CDD" id="cd03398">
    <property type="entry name" value="PAP2_haloperoxidase"/>
    <property type="match status" value="1"/>
</dbReference>
<proteinExistence type="predicted"/>
<gene>
    <name evidence="3" type="ORF">A4D02_02705</name>
</gene>
<dbReference type="InterPro" id="IPR052559">
    <property type="entry name" value="V-haloperoxidase"/>
</dbReference>
<keyword evidence="1" id="KW-0732">Signal</keyword>
<feature type="signal peptide" evidence="1">
    <location>
        <begin position="1"/>
        <end position="22"/>
    </location>
</feature>
<dbReference type="PANTHER" id="PTHR34599">
    <property type="entry name" value="PEROXIDASE-RELATED"/>
    <property type="match status" value="1"/>
</dbReference>
<evidence type="ECO:0000256" key="1">
    <source>
        <dbReference type="SAM" id="SignalP"/>
    </source>
</evidence>
<dbReference type="RefSeq" id="WP_014222828.1">
    <property type="nucleotide sequence ID" value="NZ_LWBO01000001.1"/>
</dbReference>
<evidence type="ECO:0000259" key="2">
    <source>
        <dbReference type="Pfam" id="PF01569"/>
    </source>
</evidence>
<dbReference type="Pfam" id="PF01569">
    <property type="entry name" value="PAP2"/>
    <property type="match status" value="1"/>
</dbReference>
<dbReference type="Proteomes" id="UP000192277">
    <property type="component" value="Unassembled WGS sequence"/>
</dbReference>
<feature type="chain" id="PRO_5046955072" evidence="1">
    <location>
        <begin position="23"/>
        <end position="518"/>
    </location>
</feature>
<comment type="caution">
    <text evidence="3">The sequence shown here is derived from an EMBL/GenBank/DDBJ whole genome shotgun (WGS) entry which is preliminary data.</text>
</comment>
<accession>A0ABX3P6U0</accession>
<dbReference type="InterPro" id="IPR036938">
    <property type="entry name" value="PAP2/HPO_sf"/>
</dbReference>
<sequence length="518" mass="56963">MKKILYYILPLLIAAAVIVPFACTKTEKGRTDDLPALQPDKTDIDAGGWKPILLASANEFSVSAPIATNTPDYIAQLSEIKSWQASITENEKNIVKYWSAGAVLRWNEILRELVAKHNLPPYQNDDGTYPIPNANNPLAYPQFPFANPPYAARAYAYVSAAQYDALVAAYYYKKLYNRPAPYKVDATINVLVPQSDLPSYPSEDAVVEGAAVEMMKLLFPGDQQYIQQKAEEHKHARIISGANVRSDIEAGEALGKAVAQKFATRARGDRAGAAVGTPADWAKLETDCIARGETPWYSLENPKRPPMLPLFGKVKAFLFDSLTAISLRPGPPPLTASKKMSDETDEILSLTKNDTRDHYRIVHYWADGAGTSTPSGHWDAIAAEDFIKKNYSEVRWARNMALLNMSLMDAAIVCWDTKYFYFNPRPCQMNPAIKTLTGVPNFPAYVSGHSTFSGAASTVLSYIIPDRATAYDDLAREASLSRMLAGIHFRADCEVGLETGKKVGNYAVDRGKADGAGN</sequence>
<feature type="domain" description="Phosphatidic acid phosphatase type 2/haloperoxidase" evidence="2">
    <location>
        <begin position="405"/>
        <end position="497"/>
    </location>
</feature>
<dbReference type="InterPro" id="IPR000326">
    <property type="entry name" value="PAP2/HPO"/>
</dbReference>
<evidence type="ECO:0000313" key="4">
    <source>
        <dbReference type="Proteomes" id="UP000192277"/>
    </source>
</evidence>